<reference evidence="1" key="1">
    <citation type="submission" date="2021-06" db="EMBL/GenBank/DDBJ databases">
        <authorList>
            <person name="Rolland C."/>
        </authorList>
    </citation>
    <scope>NUCLEOTIDE SEQUENCE</scope>
    <source>
        <strain evidence="1">347.936635</strain>
    </source>
</reference>
<accession>A0A8F8KQR9</accession>
<dbReference type="EMBL" id="MZ420154">
    <property type="protein sequence ID" value="QYA18302.1"/>
    <property type="molecule type" value="Genomic_DNA"/>
</dbReference>
<organism evidence="1">
    <name type="scientific">Clandestinovirus</name>
    <dbReference type="NCBI Taxonomy" id="2831644"/>
    <lineage>
        <taxon>Viruses</taxon>
    </lineage>
</organism>
<evidence type="ECO:0000313" key="1">
    <source>
        <dbReference type="EMBL" id="QYA18302.1"/>
    </source>
</evidence>
<gene>
    <name evidence="1" type="ORF">KOM_12_32</name>
</gene>
<name>A0A8F8KQR9_9VIRU</name>
<proteinExistence type="predicted"/>
<sequence>MTTLPTEIIAIVIKKKQDEEHRIKMRVFGDFIIPWIHNFRDLHTKVNSDDDPDEQVLECGNLRACDWAFISSFHLTALKRVCRELRREVDYGRGYGGDYSTYEYYQHKDDPF</sequence>
<protein>
    <submittedName>
        <fullName evidence="1">Uncharacterized protein</fullName>
    </submittedName>
</protein>